<dbReference type="Proteomes" id="UP000030101">
    <property type="component" value="Unassembled WGS sequence"/>
</dbReference>
<dbReference type="NCBIfam" id="TIGR00067">
    <property type="entry name" value="glut_race"/>
    <property type="match status" value="1"/>
</dbReference>
<protein>
    <recommendedName>
        <fullName evidence="2 7">Glutamate racemase</fullName>
        <ecNumber evidence="2 7">5.1.1.3</ecNumber>
    </recommendedName>
</protein>
<evidence type="ECO:0000256" key="6">
    <source>
        <dbReference type="ARBA" id="ARBA00023316"/>
    </source>
</evidence>
<name>A0ABR4XLY3_9PORP</name>
<evidence type="ECO:0000256" key="4">
    <source>
        <dbReference type="ARBA" id="ARBA00022984"/>
    </source>
</evidence>
<evidence type="ECO:0000256" key="5">
    <source>
        <dbReference type="ARBA" id="ARBA00023235"/>
    </source>
</evidence>
<dbReference type="InterPro" id="IPR033134">
    <property type="entry name" value="Asp/Glu_racemase_AS_2"/>
</dbReference>
<keyword evidence="4 7" id="KW-0573">Peptidoglycan synthesis</keyword>
<gene>
    <name evidence="7" type="primary">murI</name>
    <name evidence="8" type="ORF">HQ43_03580</name>
</gene>
<keyword evidence="9" id="KW-1185">Reference proteome</keyword>
<evidence type="ECO:0000256" key="3">
    <source>
        <dbReference type="ARBA" id="ARBA00022960"/>
    </source>
</evidence>
<organism evidence="8 9">
    <name type="scientific">Porphyromonas canoris</name>
    <dbReference type="NCBI Taxonomy" id="36875"/>
    <lineage>
        <taxon>Bacteria</taxon>
        <taxon>Pseudomonadati</taxon>
        <taxon>Bacteroidota</taxon>
        <taxon>Bacteroidia</taxon>
        <taxon>Bacteroidales</taxon>
        <taxon>Porphyromonadaceae</taxon>
        <taxon>Porphyromonas</taxon>
    </lineage>
</organism>
<proteinExistence type="inferred from homology"/>
<comment type="catalytic activity">
    <reaction evidence="1 7">
        <text>L-glutamate = D-glutamate</text>
        <dbReference type="Rhea" id="RHEA:12813"/>
        <dbReference type="ChEBI" id="CHEBI:29985"/>
        <dbReference type="ChEBI" id="CHEBI:29986"/>
        <dbReference type="EC" id="5.1.1.3"/>
    </reaction>
</comment>
<feature type="binding site" evidence="7">
    <location>
        <begin position="75"/>
        <end position="76"/>
    </location>
    <ligand>
        <name>substrate</name>
    </ligand>
</feature>
<reference evidence="8 9" key="1">
    <citation type="submission" date="2014-08" db="EMBL/GenBank/DDBJ databases">
        <title>Porphyromonas canoris strain:OH2762 Genome sequencing.</title>
        <authorList>
            <person name="Wallis C."/>
            <person name="Deusch O."/>
            <person name="O'Flynn C."/>
            <person name="Davis I."/>
            <person name="Jospin G."/>
            <person name="Darling A.E."/>
            <person name="Coil D.A."/>
            <person name="Alexiev A."/>
            <person name="Horsfall A."/>
            <person name="Kirkwood N."/>
            <person name="Harris S."/>
            <person name="Eisen J.A."/>
        </authorList>
    </citation>
    <scope>NUCLEOTIDE SEQUENCE [LARGE SCALE GENOMIC DNA]</scope>
    <source>
        <strain evidence="9">COT-108 OH2762</strain>
    </source>
</reference>
<dbReference type="PANTHER" id="PTHR21198">
    <property type="entry name" value="GLUTAMATE RACEMASE"/>
    <property type="match status" value="1"/>
</dbReference>
<evidence type="ECO:0000256" key="1">
    <source>
        <dbReference type="ARBA" id="ARBA00001602"/>
    </source>
</evidence>
<comment type="pathway">
    <text evidence="7">Cell wall biogenesis; peptidoglycan biosynthesis.</text>
</comment>
<feature type="binding site" evidence="7">
    <location>
        <begin position="195"/>
        <end position="196"/>
    </location>
    <ligand>
        <name>substrate</name>
    </ligand>
</feature>
<comment type="similarity">
    <text evidence="7">Belongs to the aspartate/glutamate racemases family.</text>
</comment>
<dbReference type="PROSITE" id="PS00923">
    <property type="entry name" value="ASP_GLU_RACEMASE_1"/>
    <property type="match status" value="1"/>
</dbReference>
<dbReference type="InterPro" id="IPR015942">
    <property type="entry name" value="Asp/Glu/hydantoin_racemase"/>
</dbReference>
<evidence type="ECO:0000313" key="8">
    <source>
        <dbReference type="EMBL" id="KGN92963.1"/>
    </source>
</evidence>
<comment type="function">
    <text evidence="7">Provides the (R)-glutamate required for cell wall biosynthesis.</text>
</comment>
<dbReference type="Pfam" id="PF01177">
    <property type="entry name" value="Asp_Glu_race"/>
    <property type="match status" value="1"/>
</dbReference>
<comment type="caution">
    <text evidence="8">The sequence shown here is derived from an EMBL/GenBank/DDBJ whole genome shotgun (WGS) entry which is preliminary data.</text>
</comment>
<dbReference type="InterPro" id="IPR004391">
    <property type="entry name" value="Glu_race"/>
</dbReference>
<keyword evidence="6 7" id="KW-0961">Cell wall biogenesis/degradation</keyword>
<dbReference type="HAMAP" id="MF_00258">
    <property type="entry name" value="Glu_racemase"/>
    <property type="match status" value="1"/>
</dbReference>
<dbReference type="PANTHER" id="PTHR21198:SF2">
    <property type="entry name" value="GLUTAMATE RACEMASE"/>
    <property type="match status" value="1"/>
</dbReference>
<evidence type="ECO:0000313" key="9">
    <source>
        <dbReference type="Proteomes" id="UP000030101"/>
    </source>
</evidence>
<dbReference type="EC" id="5.1.1.3" evidence="2 7"/>
<keyword evidence="5 7" id="KW-0413">Isomerase</keyword>
<dbReference type="PROSITE" id="PS00924">
    <property type="entry name" value="ASP_GLU_RACEMASE_2"/>
    <property type="match status" value="1"/>
</dbReference>
<feature type="binding site" evidence="7">
    <location>
        <begin position="10"/>
        <end position="11"/>
    </location>
    <ligand>
        <name>substrate</name>
    </ligand>
</feature>
<dbReference type="Gene3D" id="3.40.50.1860">
    <property type="match status" value="2"/>
</dbReference>
<dbReference type="EMBL" id="JQZV01000006">
    <property type="protein sequence ID" value="KGN92963.1"/>
    <property type="molecule type" value="Genomic_DNA"/>
</dbReference>
<feature type="binding site" evidence="7">
    <location>
        <begin position="42"/>
        <end position="43"/>
    </location>
    <ligand>
        <name>substrate</name>
    </ligand>
</feature>
<feature type="active site" description="Proton donor/acceptor" evidence="7">
    <location>
        <position position="194"/>
    </location>
</feature>
<accession>A0ABR4XLY3</accession>
<keyword evidence="3 7" id="KW-0133">Cell shape</keyword>
<dbReference type="InterPro" id="IPR018187">
    <property type="entry name" value="Asp/Glu_racemase_AS_1"/>
</dbReference>
<dbReference type="SUPFAM" id="SSF53681">
    <property type="entry name" value="Aspartate/glutamate racemase"/>
    <property type="match status" value="2"/>
</dbReference>
<dbReference type="InterPro" id="IPR001920">
    <property type="entry name" value="Asp/Glu_race"/>
</dbReference>
<sequence>MNRFPIGIFDSGYGGLTILKALEKAFPQYDFVYLGDNARAPYGPRSFETIYKFTSEGVAFLLKEKKCRLIILACNTASARALRQIQQTSFQPWAEEGYRVLGVIRPTIESLAPFSRTKHIGLLATSGTVASETYLREGEEYAPDLTIIQQACPMLVPLIESGECHSEGTRFFVKTYLEELLSKDVEIDTILLACTHYPLIKEMISEIAPPHITILPQGEIIVNSLKSYLERHPEMEQLLSNGGQHLFFTTEESHAFEQAARQFVGRAISATTVNIAGMTLDRDC</sequence>
<evidence type="ECO:0000256" key="2">
    <source>
        <dbReference type="ARBA" id="ARBA00013090"/>
    </source>
</evidence>
<dbReference type="RefSeq" id="WP_036789667.1">
    <property type="nucleotide sequence ID" value="NZ_JQZV01000006.1"/>
</dbReference>
<evidence type="ECO:0000256" key="7">
    <source>
        <dbReference type="HAMAP-Rule" id="MF_00258"/>
    </source>
</evidence>
<feature type="active site" description="Proton donor/acceptor" evidence="7">
    <location>
        <position position="74"/>
    </location>
</feature>